<dbReference type="Proteomes" id="UP000321893">
    <property type="component" value="Unassembled WGS sequence"/>
</dbReference>
<accession>A0A511DWV8</accession>
<keyword evidence="1" id="KW-0813">Transport</keyword>
<sequence>MTTERLNQISMQMLTLSGNAKKLLTEVLDDLANPDTPSGDHQAKLNQTHQYLVDAHKQQNLVTAEINHVTYSVLFAHAQDTLMNTETIEFIIKKFIPILQNQN</sequence>
<dbReference type="Pfam" id="PF02255">
    <property type="entry name" value="PTS_IIA"/>
    <property type="match status" value="1"/>
</dbReference>
<dbReference type="InterPro" id="IPR003188">
    <property type="entry name" value="PTS_IIA_lac/cel"/>
</dbReference>
<keyword evidence="6" id="KW-1185">Reference proteome</keyword>
<protein>
    <submittedName>
        <fullName evidence="5">Uncharacterized protein</fullName>
    </submittedName>
</protein>
<keyword evidence="3" id="KW-0808">Transferase</keyword>
<gene>
    <name evidence="5" type="ORF">LKE01_10940</name>
</gene>
<dbReference type="InterPro" id="IPR036542">
    <property type="entry name" value="PTS_IIA_lac/cel_sf"/>
</dbReference>
<dbReference type="PANTHER" id="PTHR34382">
    <property type="entry name" value="PTS SYSTEM N,N'-DIACETYLCHITOBIOSE-SPECIFIC EIIA COMPONENT"/>
    <property type="match status" value="1"/>
</dbReference>
<comment type="caution">
    <text evidence="5">The sequence shown here is derived from an EMBL/GenBank/DDBJ whole genome shotgun (WGS) entry which is preliminary data.</text>
</comment>
<name>A0A511DWV8_LENKE</name>
<dbReference type="EMBL" id="BJVK01000011">
    <property type="protein sequence ID" value="GEL28274.1"/>
    <property type="molecule type" value="Genomic_DNA"/>
</dbReference>
<dbReference type="GO" id="GO:0016740">
    <property type="term" value="F:transferase activity"/>
    <property type="evidence" value="ECO:0007669"/>
    <property type="project" value="UniProtKB-KW"/>
</dbReference>
<organism evidence="5 6">
    <name type="scientific">Lentilactobacillus kefiri</name>
    <name type="common">Lactobacillus kefiri</name>
    <dbReference type="NCBI Taxonomy" id="33962"/>
    <lineage>
        <taxon>Bacteria</taxon>
        <taxon>Bacillati</taxon>
        <taxon>Bacillota</taxon>
        <taxon>Bacilli</taxon>
        <taxon>Lactobacillales</taxon>
        <taxon>Lactobacillaceae</taxon>
        <taxon>Lentilactobacillus</taxon>
    </lineage>
</organism>
<dbReference type="Gene3D" id="1.20.58.80">
    <property type="entry name" value="Phosphotransferase system, lactose/cellobiose-type IIA subunit"/>
    <property type="match status" value="1"/>
</dbReference>
<dbReference type="STRING" id="1423764.FC95_GL000014"/>
<evidence type="ECO:0000256" key="4">
    <source>
        <dbReference type="ARBA" id="ARBA00022683"/>
    </source>
</evidence>
<proteinExistence type="predicted"/>
<reference evidence="5" key="1">
    <citation type="submission" date="2019-07" db="EMBL/GenBank/DDBJ databases">
        <title>Whole genome shotgun sequence of Lactobacillus kefiri NBRC 15888.</title>
        <authorList>
            <person name="Hosoyama A."/>
            <person name="Uohara A."/>
            <person name="Ohji S."/>
            <person name="Ichikawa N."/>
        </authorList>
    </citation>
    <scope>NUCLEOTIDE SEQUENCE [LARGE SCALE GENOMIC DNA]</scope>
    <source>
        <strain evidence="5">NBRC 15888</strain>
    </source>
</reference>
<evidence type="ECO:0000256" key="2">
    <source>
        <dbReference type="ARBA" id="ARBA00022597"/>
    </source>
</evidence>
<evidence type="ECO:0000313" key="5">
    <source>
        <dbReference type="EMBL" id="GEL28274.1"/>
    </source>
</evidence>
<dbReference type="AlphaFoldDB" id="A0A511DWV8"/>
<evidence type="ECO:0000256" key="1">
    <source>
        <dbReference type="ARBA" id="ARBA00022448"/>
    </source>
</evidence>
<keyword evidence="4" id="KW-0598">Phosphotransferase system</keyword>
<dbReference type="SUPFAM" id="SSF46973">
    <property type="entry name" value="Enzyme IIa from lactose specific PTS, IIa-lac"/>
    <property type="match status" value="1"/>
</dbReference>
<dbReference type="RefSeq" id="WP_054769175.1">
    <property type="nucleotide sequence ID" value="NZ_BJVK01000011.1"/>
</dbReference>
<evidence type="ECO:0000313" key="6">
    <source>
        <dbReference type="Proteomes" id="UP000321893"/>
    </source>
</evidence>
<dbReference type="PANTHER" id="PTHR34382:SF7">
    <property type="entry name" value="PTS SYSTEM N,N'-DIACETYLCHITOBIOSE-SPECIFIC EIIA COMPONENT"/>
    <property type="match status" value="1"/>
</dbReference>
<dbReference type="OrthoDB" id="350602at2"/>
<dbReference type="GeneID" id="71568150"/>
<keyword evidence="2" id="KW-0762">Sugar transport</keyword>
<dbReference type="GO" id="GO:0009401">
    <property type="term" value="P:phosphoenolpyruvate-dependent sugar phosphotransferase system"/>
    <property type="evidence" value="ECO:0007669"/>
    <property type="project" value="UniProtKB-KW"/>
</dbReference>
<evidence type="ECO:0000256" key="3">
    <source>
        <dbReference type="ARBA" id="ARBA00022679"/>
    </source>
</evidence>